<keyword evidence="3" id="KW-1185">Reference proteome</keyword>
<evidence type="ECO:0000313" key="2">
    <source>
        <dbReference type="EMBL" id="ALS35964.1"/>
    </source>
</evidence>
<organism evidence="2 3">
    <name type="scientific">Enterococcus rotai</name>
    <dbReference type="NCBI Taxonomy" id="118060"/>
    <lineage>
        <taxon>Bacteria</taxon>
        <taxon>Bacillati</taxon>
        <taxon>Bacillota</taxon>
        <taxon>Bacilli</taxon>
        <taxon>Lactobacillales</taxon>
        <taxon>Enterococcaceae</taxon>
        <taxon>Enterococcus</taxon>
    </lineage>
</organism>
<keyword evidence="1" id="KW-1133">Transmembrane helix</keyword>
<name>A0A0U2VE48_9ENTE</name>
<evidence type="ECO:0000313" key="3">
    <source>
        <dbReference type="Proteomes" id="UP000067523"/>
    </source>
</evidence>
<sequence length="253" mass="28754">MKRKYRENKWLWVGFLLLISLSLTLKPVEVNSESNLPPGIVAGDDQGIKIKNDGQYLVDIRDVAPGKKWSTKITIINIEEDIPYHLTMNVSKPTLIEGSLDLSEAIQMTLIYDGKTIYTGPLSGVSKTLNLQDKSAPLNLGTFKGGDTKMLEAQFELDGKSYTNRDFFKKNIVENSWQFKAVKTTLPDTKEPEQPDKPFLDKLVSKLRLPNTGEEWRNTLLFSCIGLFLVLVSLLIIKHKKQEKKPYKQNKKL</sequence>
<evidence type="ECO:0008006" key="4">
    <source>
        <dbReference type="Google" id="ProtNLM"/>
    </source>
</evidence>
<reference evidence="3" key="1">
    <citation type="submission" date="2015-12" db="EMBL/GenBank/DDBJ databases">
        <authorList>
            <person name="Lauer A."/>
            <person name="Humrighouse B."/>
            <person name="Loparev V."/>
            <person name="Shewmaker P.L."/>
            <person name="Whitney A.M."/>
            <person name="McLaughlin R.W."/>
        </authorList>
    </citation>
    <scope>NUCLEOTIDE SEQUENCE [LARGE SCALE GENOMIC DNA]</scope>
    <source>
        <strain evidence="3">LMG 26678</strain>
    </source>
</reference>
<gene>
    <name evidence="2" type="ORF">ATZ35_01970</name>
</gene>
<dbReference type="AlphaFoldDB" id="A0A0U2VE48"/>
<dbReference type="EMBL" id="CP013655">
    <property type="protein sequence ID" value="ALS35964.1"/>
    <property type="molecule type" value="Genomic_DNA"/>
</dbReference>
<protein>
    <recommendedName>
        <fullName evidence="4">Gram-positive cocci surface proteins LPxTG domain-containing protein</fullName>
    </recommendedName>
</protein>
<keyword evidence="1" id="KW-0472">Membrane</keyword>
<accession>A0A0U2VE48</accession>
<dbReference type="KEGG" id="erx:ATZ35_01970"/>
<dbReference type="STRING" id="118060.ATZ35_01970"/>
<dbReference type="RefSeq" id="WP_208929056.1">
    <property type="nucleotide sequence ID" value="NZ_CP013655.1"/>
</dbReference>
<dbReference type="Proteomes" id="UP000067523">
    <property type="component" value="Chromosome"/>
</dbReference>
<keyword evidence="1" id="KW-0812">Transmembrane</keyword>
<evidence type="ECO:0000256" key="1">
    <source>
        <dbReference type="SAM" id="Phobius"/>
    </source>
</evidence>
<feature type="transmembrane region" description="Helical" evidence="1">
    <location>
        <begin position="220"/>
        <end position="237"/>
    </location>
</feature>
<proteinExistence type="predicted"/>